<evidence type="ECO:0000313" key="1">
    <source>
        <dbReference type="EMBL" id="KRG11824.1"/>
    </source>
</evidence>
<organism evidence="1 2">
    <name type="scientific">Lederbergia galactosidilytica</name>
    <dbReference type="NCBI Taxonomy" id="217031"/>
    <lineage>
        <taxon>Bacteria</taxon>
        <taxon>Bacillati</taxon>
        <taxon>Bacillota</taxon>
        <taxon>Bacilli</taxon>
        <taxon>Bacillales</taxon>
        <taxon>Bacillaceae</taxon>
        <taxon>Lederbergia</taxon>
    </lineage>
</organism>
<gene>
    <name evidence="1" type="ORF">ACA29_13710</name>
</gene>
<protein>
    <submittedName>
        <fullName evidence="1">Uncharacterized protein</fullName>
    </submittedName>
</protein>
<dbReference type="EMBL" id="LGPB01000109">
    <property type="protein sequence ID" value="KRG11824.1"/>
    <property type="molecule type" value="Genomic_DNA"/>
</dbReference>
<dbReference type="AlphaFoldDB" id="A0A0Q9XT60"/>
<evidence type="ECO:0000313" key="2">
    <source>
        <dbReference type="Proteomes" id="UP000053881"/>
    </source>
</evidence>
<reference evidence="1 2" key="1">
    <citation type="submission" date="2015-06" db="EMBL/GenBank/DDBJ databases">
        <title>Genome sequencing project of Bacillus galactosidilyticus PL133.</title>
        <authorList>
            <person name="Gaiero J."/>
            <person name="Nicol R."/>
            <person name="Habash M."/>
        </authorList>
    </citation>
    <scope>NUCLEOTIDE SEQUENCE [LARGE SCALE GENOMIC DNA]</scope>
    <source>
        <strain evidence="1 2">PL133</strain>
    </source>
</reference>
<accession>A0A0Q9XT60</accession>
<name>A0A0Q9XT60_9BACI</name>
<proteinExistence type="predicted"/>
<dbReference type="Proteomes" id="UP000053881">
    <property type="component" value="Unassembled WGS sequence"/>
</dbReference>
<sequence length="224" mass="26045">MAASFIAVVILVVLLILLRNRFSQKKGEEQKVYETKIYNFIRDNNITDDMYFSNVLENEGGPDINYAKVIALNKTESVIEIVVFPTYQKWQVEKREEPIIQKVAFADIIEVRALSNSRIIVSTIKGSQFGRKNSRFSNERILNNSSKRLTLEIVVNSKSNSVIEIPFYDSKVWELVAGVEKHEKIARDLKYWYREISEILDPNNSYSNQEYAEEDESPWFNFGI</sequence>
<comment type="caution">
    <text evidence="1">The sequence shown here is derived from an EMBL/GenBank/DDBJ whole genome shotgun (WGS) entry which is preliminary data.</text>
</comment>
<dbReference type="PATRIC" id="fig|217031.4.peg.4604"/>